<dbReference type="InterPro" id="IPR036691">
    <property type="entry name" value="Endo/exonu/phosph_ase_sf"/>
</dbReference>
<dbReference type="AlphaFoldDB" id="X1UEN8"/>
<dbReference type="EMBL" id="BARW01027523">
    <property type="protein sequence ID" value="GAJ15958.1"/>
    <property type="molecule type" value="Genomic_DNA"/>
</dbReference>
<evidence type="ECO:0008006" key="3">
    <source>
        <dbReference type="Google" id="ProtNLM"/>
    </source>
</evidence>
<evidence type="ECO:0000313" key="2">
    <source>
        <dbReference type="EMBL" id="GAJ15958.1"/>
    </source>
</evidence>
<proteinExistence type="predicted"/>
<feature type="compositionally biased region" description="Polar residues" evidence="1">
    <location>
        <begin position="7"/>
        <end position="21"/>
    </location>
</feature>
<feature type="region of interest" description="Disordered" evidence="1">
    <location>
        <begin position="1"/>
        <end position="21"/>
    </location>
</feature>
<comment type="caution">
    <text evidence="2">The sequence shown here is derived from an EMBL/GenBank/DDBJ whole genome shotgun (WGS) entry which is preliminary data.</text>
</comment>
<gene>
    <name evidence="2" type="ORF">S12H4_44638</name>
</gene>
<evidence type="ECO:0000256" key="1">
    <source>
        <dbReference type="SAM" id="MobiDB-lite"/>
    </source>
</evidence>
<reference evidence="2" key="1">
    <citation type="journal article" date="2014" name="Front. Microbiol.">
        <title>High frequency of phylogenetically diverse reductive dehalogenase-homologous genes in deep subseafloor sedimentary metagenomes.</title>
        <authorList>
            <person name="Kawai M."/>
            <person name="Futagami T."/>
            <person name="Toyoda A."/>
            <person name="Takaki Y."/>
            <person name="Nishi S."/>
            <person name="Hori S."/>
            <person name="Arai W."/>
            <person name="Tsubouchi T."/>
            <person name="Morono Y."/>
            <person name="Uchiyama I."/>
            <person name="Ito T."/>
            <person name="Fujiyama A."/>
            <person name="Inagaki F."/>
            <person name="Takami H."/>
        </authorList>
    </citation>
    <scope>NUCLEOTIDE SEQUENCE</scope>
    <source>
        <strain evidence="2">Expedition CK06-06</strain>
    </source>
</reference>
<feature type="non-terminal residue" evidence="2">
    <location>
        <position position="1"/>
    </location>
</feature>
<dbReference type="SUPFAM" id="SSF56219">
    <property type="entry name" value="DNase I-like"/>
    <property type="match status" value="1"/>
</dbReference>
<organism evidence="2">
    <name type="scientific">marine sediment metagenome</name>
    <dbReference type="NCBI Taxonomy" id="412755"/>
    <lineage>
        <taxon>unclassified sequences</taxon>
        <taxon>metagenomes</taxon>
        <taxon>ecological metagenomes</taxon>
    </lineage>
</organism>
<sequence>FNDTKEITQTPFTGKPHSSNGFREREVTRIIDYIFVSEGIKTKKYDILVIKKDSVYVSDHYPVFSTIEF</sequence>
<dbReference type="Gene3D" id="3.60.10.10">
    <property type="entry name" value="Endonuclease/exonuclease/phosphatase"/>
    <property type="match status" value="1"/>
</dbReference>
<protein>
    <recommendedName>
        <fullName evidence="3">Endonuclease/exonuclease/phosphatase domain-containing protein</fullName>
    </recommendedName>
</protein>
<name>X1UEN8_9ZZZZ</name>
<accession>X1UEN8</accession>